<dbReference type="Proteomes" id="UP000034112">
    <property type="component" value="Unassembled WGS sequence"/>
</dbReference>
<dbReference type="AlphaFoldDB" id="A0A0F9X3B0"/>
<dbReference type="EMBL" id="JOKZ01000353">
    <property type="protein sequence ID" value="KKO99134.1"/>
    <property type="molecule type" value="Genomic_DNA"/>
</dbReference>
<dbReference type="OrthoDB" id="5153040at2759"/>
<proteinExistence type="predicted"/>
<comment type="caution">
    <text evidence="1">The sequence shown here is derived from an EMBL/GenBank/DDBJ whole genome shotgun (WGS) entry which is preliminary data.</text>
</comment>
<reference evidence="2" key="1">
    <citation type="journal article" date="2015" name="Genome Announc.">
        <title>Draft whole-genome sequence of the biocontrol agent Trichoderma harzianum T6776.</title>
        <authorList>
            <person name="Baroncelli R."/>
            <person name="Piaggeschi G."/>
            <person name="Fiorini L."/>
            <person name="Bertolini E."/>
            <person name="Zapparata A."/>
            <person name="Pe M.E."/>
            <person name="Sarrocco S."/>
            <person name="Vannacci G."/>
        </authorList>
    </citation>
    <scope>NUCLEOTIDE SEQUENCE [LARGE SCALE GENOMIC DNA]</scope>
    <source>
        <strain evidence="2">T6776</strain>
    </source>
</reference>
<organism evidence="1 2">
    <name type="scientific">Trichoderma harzianum</name>
    <name type="common">Hypocrea lixii</name>
    <dbReference type="NCBI Taxonomy" id="5544"/>
    <lineage>
        <taxon>Eukaryota</taxon>
        <taxon>Fungi</taxon>
        <taxon>Dikarya</taxon>
        <taxon>Ascomycota</taxon>
        <taxon>Pezizomycotina</taxon>
        <taxon>Sordariomycetes</taxon>
        <taxon>Hypocreomycetidae</taxon>
        <taxon>Hypocreales</taxon>
        <taxon>Hypocreaceae</taxon>
        <taxon>Trichoderma</taxon>
    </lineage>
</organism>
<evidence type="ECO:0000313" key="1">
    <source>
        <dbReference type="EMBL" id="KKO99134.1"/>
    </source>
</evidence>
<evidence type="ECO:0000313" key="2">
    <source>
        <dbReference type="Proteomes" id="UP000034112"/>
    </source>
</evidence>
<protein>
    <submittedName>
        <fullName evidence="1">Uncharacterized protein</fullName>
    </submittedName>
</protein>
<sequence length="252" mass="27828">MPKRFLRSVIVIVPENRRSGSADIAGMDNTSKAIIDRAGGKYARYWAVGSTGYEPAIDIDARSEAGNTRSLSMLERILRTGAKRLRESNEHWMRAGQAQRGADYDNEFVKDTRWVEFTEGKDRAAIAAAARRWTRADPTAAKVQTDTGKMHVANRLILHSHIMTTRAAYRVKLQIDHVMGVLFGGKWSTIGPNIDLESIQDGTTYLDAGQSFATNEANGWLRSGPELAIKAAQSTLFDARTNTWKAKGVTTG</sequence>
<gene>
    <name evidence="1" type="ORF">THAR02_08768</name>
</gene>
<accession>A0A0F9X3B0</accession>
<name>A0A0F9X3B0_TRIHA</name>